<sequence>MKEYEEKKIYCPKCGRKVGTHDGRSTINKICRCKKCNKRIVYHVDTGETEIKNIPKRNCSSGMTFV</sequence>
<dbReference type="Proteomes" id="UP000292665">
    <property type="component" value="Unassembled WGS sequence"/>
</dbReference>
<reference evidence="1 2" key="1">
    <citation type="journal article" date="2019" name="Science, e1252229">
        <title>Invertible promoters mediate bacterial phase variation, antibiotic resistance, and host adaptation in the gut.</title>
        <authorList>
            <person name="Jiang X."/>
            <person name="Hall A.B."/>
            <person name="Arthur T.D."/>
            <person name="Plichta D.R."/>
            <person name="Covington C.T."/>
            <person name="Poyet M."/>
            <person name="Crothers J."/>
            <person name="Moses P.L."/>
            <person name="Tolonen A.C."/>
            <person name="Vlamakis H."/>
            <person name="Alm E.J."/>
            <person name="Xavier R.J."/>
        </authorList>
    </citation>
    <scope>NUCLEOTIDE SEQUENCE [LARGE SCALE GENOMIC DNA]</scope>
    <source>
        <strain evidence="2">aa_0143</strain>
    </source>
</reference>
<dbReference type="AlphaFoldDB" id="A0A4Q5C8E3"/>
<gene>
    <name evidence="1" type="ORF">EAI93_06355</name>
</gene>
<name>A0A4Q5C8E3_9FIRM</name>
<proteinExistence type="predicted"/>
<evidence type="ECO:0008006" key="3">
    <source>
        <dbReference type="Google" id="ProtNLM"/>
    </source>
</evidence>
<evidence type="ECO:0000313" key="1">
    <source>
        <dbReference type="EMBL" id="RYS80469.1"/>
    </source>
</evidence>
<accession>A0A4Q5C8E3</accession>
<comment type="caution">
    <text evidence="1">The sequence shown here is derived from an EMBL/GenBank/DDBJ whole genome shotgun (WGS) entry which is preliminary data.</text>
</comment>
<dbReference type="EMBL" id="RCYR01000009">
    <property type="protein sequence ID" value="RYS80469.1"/>
    <property type="molecule type" value="Genomic_DNA"/>
</dbReference>
<organism evidence="1 2">
    <name type="scientific">[Ruminococcus] torques</name>
    <dbReference type="NCBI Taxonomy" id="33039"/>
    <lineage>
        <taxon>Bacteria</taxon>
        <taxon>Bacillati</taxon>
        <taxon>Bacillota</taxon>
        <taxon>Clostridia</taxon>
        <taxon>Lachnospirales</taxon>
        <taxon>Lachnospiraceae</taxon>
        <taxon>Mediterraneibacter</taxon>
    </lineage>
</organism>
<evidence type="ECO:0000313" key="2">
    <source>
        <dbReference type="Proteomes" id="UP000292665"/>
    </source>
</evidence>
<protein>
    <recommendedName>
        <fullName evidence="3">Mu-like prophage protein Com</fullName>
    </recommendedName>
</protein>
<dbReference type="RefSeq" id="WP_129794835.1">
    <property type="nucleotide sequence ID" value="NZ_CATVPX010000017.1"/>
</dbReference>